<keyword evidence="5" id="KW-1185">Reference proteome</keyword>
<keyword evidence="1" id="KW-0732">Signal</keyword>
<keyword evidence="4" id="KW-0808">Transferase</keyword>
<dbReference type="EMBL" id="CAMXCT010000290">
    <property type="protein sequence ID" value="CAI3976693.1"/>
    <property type="molecule type" value="Genomic_DNA"/>
</dbReference>
<organism evidence="2">
    <name type="scientific">Cladocopium goreaui</name>
    <dbReference type="NCBI Taxonomy" id="2562237"/>
    <lineage>
        <taxon>Eukaryota</taxon>
        <taxon>Sar</taxon>
        <taxon>Alveolata</taxon>
        <taxon>Dinophyceae</taxon>
        <taxon>Suessiales</taxon>
        <taxon>Symbiodiniaceae</taxon>
        <taxon>Cladocopium</taxon>
    </lineage>
</organism>
<accession>A0A9P1BNR6</accession>
<reference evidence="2" key="1">
    <citation type="submission" date="2022-10" db="EMBL/GenBank/DDBJ databases">
        <authorList>
            <person name="Chen Y."/>
            <person name="Dougan E. K."/>
            <person name="Chan C."/>
            <person name="Rhodes N."/>
            <person name="Thang M."/>
        </authorList>
    </citation>
    <scope>NUCLEOTIDE SEQUENCE</scope>
</reference>
<protein>
    <submittedName>
        <fullName evidence="4">LINE-1 reverse transcriptase-like</fullName>
    </submittedName>
</protein>
<dbReference type="EMBL" id="CAMXCT030000290">
    <property type="protein sequence ID" value="CAL4764005.1"/>
    <property type="molecule type" value="Genomic_DNA"/>
</dbReference>
<dbReference type="AlphaFoldDB" id="A0A9P1BNR6"/>
<evidence type="ECO:0000313" key="4">
    <source>
        <dbReference type="EMBL" id="CAL4764005.1"/>
    </source>
</evidence>
<keyword evidence="4" id="KW-0695">RNA-directed DNA polymerase</keyword>
<gene>
    <name evidence="2" type="ORF">C1SCF055_LOCUS4892</name>
</gene>
<feature type="signal peptide" evidence="1">
    <location>
        <begin position="1"/>
        <end position="20"/>
    </location>
</feature>
<dbReference type="GO" id="GO:0003964">
    <property type="term" value="F:RNA-directed DNA polymerase activity"/>
    <property type="evidence" value="ECO:0007669"/>
    <property type="project" value="UniProtKB-KW"/>
</dbReference>
<name>A0A9P1BNR6_9DINO</name>
<sequence>MSRALLPWLSVFLSWRLCNGVSDVDCLGTTLLQHHHEVVPFNMQASATSTFRRSLFRQEAWGEASCSEVPWMCAEPFDCLNSTGKLEPWEEMLHQLAKPSGVNYQAWCYAGSVFYQQARQCATQDLHGYAQTMLQFSQQFHTEEFDASYCFLTGYCQNDRVTLNTTILEAEDICDELFPEPQVDARRCAAKGRRAQHTRIFLNWYIRYMYVYGIRKICKSRCSSENNIQDMFPNIFRLKNAVLLQQWTFSTGATVKPSKSRIAQSNLKAALGMVIPGVGDHIYE</sequence>
<proteinExistence type="predicted"/>
<keyword evidence="4" id="KW-0548">Nucleotidyltransferase</keyword>
<dbReference type="EMBL" id="CAMXCT020000290">
    <property type="protein sequence ID" value="CAL1130068.1"/>
    <property type="molecule type" value="Genomic_DNA"/>
</dbReference>
<comment type="caution">
    <text evidence="2">The sequence shown here is derived from an EMBL/GenBank/DDBJ whole genome shotgun (WGS) entry which is preliminary data.</text>
</comment>
<evidence type="ECO:0000256" key="1">
    <source>
        <dbReference type="SAM" id="SignalP"/>
    </source>
</evidence>
<evidence type="ECO:0000313" key="3">
    <source>
        <dbReference type="EMBL" id="CAL1130068.1"/>
    </source>
</evidence>
<evidence type="ECO:0000313" key="5">
    <source>
        <dbReference type="Proteomes" id="UP001152797"/>
    </source>
</evidence>
<feature type="chain" id="PRO_5043269631" evidence="1">
    <location>
        <begin position="21"/>
        <end position="284"/>
    </location>
</feature>
<evidence type="ECO:0000313" key="2">
    <source>
        <dbReference type="EMBL" id="CAI3976693.1"/>
    </source>
</evidence>
<dbReference type="Proteomes" id="UP001152797">
    <property type="component" value="Unassembled WGS sequence"/>
</dbReference>
<reference evidence="3" key="2">
    <citation type="submission" date="2024-04" db="EMBL/GenBank/DDBJ databases">
        <authorList>
            <person name="Chen Y."/>
            <person name="Shah S."/>
            <person name="Dougan E. K."/>
            <person name="Thang M."/>
            <person name="Chan C."/>
        </authorList>
    </citation>
    <scope>NUCLEOTIDE SEQUENCE [LARGE SCALE GENOMIC DNA]</scope>
</reference>